<evidence type="ECO:0000313" key="2">
    <source>
        <dbReference type="EMBL" id="GAB1313338.1"/>
    </source>
</evidence>
<dbReference type="RefSeq" id="XP_070915070.1">
    <property type="nucleotide sequence ID" value="XM_071058969.1"/>
</dbReference>
<comment type="caution">
    <text evidence="2">The sequence shown here is derived from an EMBL/GenBank/DDBJ whole genome shotgun (WGS) entry which is preliminary data.</text>
</comment>
<proteinExistence type="predicted"/>
<sequence>MLPFLVVIPSLLATTALAAPAFEVPAILAPRQNACPTTSRWQDYSYSTVWLSTTTLTNGVSSLRSVTSTRTLSLTNTVGSISTVISPAVTTLPTTTTSPIVAYVTETIVWLTYTETVTSPGYAPTSACQVTTVTDIIPSTTSVTITRDLFYDTTWTSEVGHVSTKTEIYVSTTTRTVTRPGSTTYAVTVTEPRTHTSLELTFETIYSTVWALGCRSWACQL</sequence>
<dbReference type="Proteomes" id="UP001628179">
    <property type="component" value="Unassembled WGS sequence"/>
</dbReference>
<name>A0ABQ0G6E9_9PEZI</name>
<dbReference type="GeneID" id="98174292"/>
<keyword evidence="1" id="KW-0732">Signal</keyword>
<feature type="signal peptide" evidence="1">
    <location>
        <begin position="1"/>
        <end position="18"/>
    </location>
</feature>
<evidence type="ECO:0000313" key="3">
    <source>
        <dbReference type="Proteomes" id="UP001628179"/>
    </source>
</evidence>
<evidence type="ECO:0000256" key="1">
    <source>
        <dbReference type="SAM" id="SignalP"/>
    </source>
</evidence>
<organism evidence="2 3">
    <name type="scientific">Madurella fahalii</name>
    <dbReference type="NCBI Taxonomy" id="1157608"/>
    <lineage>
        <taxon>Eukaryota</taxon>
        <taxon>Fungi</taxon>
        <taxon>Dikarya</taxon>
        <taxon>Ascomycota</taxon>
        <taxon>Pezizomycotina</taxon>
        <taxon>Sordariomycetes</taxon>
        <taxon>Sordariomycetidae</taxon>
        <taxon>Sordariales</taxon>
        <taxon>Sordariales incertae sedis</taxon>
        <taxon>Madurella</taxon>
    </lineage>
</organism>
<gene>
    <name evidence="2" type="ORF">MFIFM68171_03548</name>
</gene>
<keyword evidence="3" id="KW-1185">Reference proteome</keyword>
<accession>A0ABQ0G6E9</accession>
<dbReference type="EMBL" id="BAAFSV010000002">
    <property type="protein sequence ID" value="GAB1313338.1"/>
    <property type="molecule type" value="Genomic_DNA"/>
</dbReference>
<feature type="chain" id="PRO_5046571740" evidence="1">
    <location>
        <begin position="19"/>
        <end position="221"/>
    </location>
</feature>
<reference evidence="2 3" key="1">
    <citation type="submission" date="2024-09" db="EMBL/GenBank/DDBJ databases">
        <title>Itraconazole resistance in Madurella fahalii resulting from another homologue of gene encoding cytochrome P450 14-alpha sterol demethylase (CYP51).</title>
        <authorList>
            <person name="Yoshioka I."/>
            <person name="Fahal A.H."/>
            <person name="Kaneko S."/>
            <person name="Yaguchi T."/>
        </authorList>
    </citation>
    <scope>NUCLEOTIDE SEQUENCE [LARGE SCALE GENOMIC DNA]</scope>
    <source>
        <strain evidence="2 3">IFM 68171</strain>
    </source>
</reference>
<protein>
    <submittedName>
        <fullName evidence="2">Uncharacterized protein</fullName>
    </submittedName>
</protein>